<dbReference type="PANTHER" id="PTHR43553">
    <property type="entry name" value="HEAVY METAL TRANSPORTER"/>
    <property type="match status" value="1"/>
</dbReference>
<dbReference type="EMBL" id="CP001727">
    <property type="protein sequence ID" value="ACV57294.1"/>
    <property type="molecule type" value="Genomic_DNA"/>
</dbReference>
<evidence type="ECO:0000256" key="6">
    <source>
        <dbReference type="ARBA" id="ARBA00022741"/>
    </source>
</evidence>
<reference evidence="13" key="1">
    <citation type="submission" date="2009-09" db="EMBL/GenBank/DDBJ databases">
        <title>The complete chromosome of Alicyclobacillus acidocaldarius subsp. acidocaldarius DSM 446.</title>
        <authorList>
            <consortium name="US DOE Joint Genome Institute (JGI-PGF)"/>
            <person name="Lucas S."/>
            <person name="Copeland A."/>
            <person name="Lapidus A."/>
            <person name="Glavina del Rio T."/>
            <person name="Dalin E."/>
            <person name="Tice H."/>
            <person name="Bruce D."/>
            <person name="Goodwin L."/>
            <person name="Pitluck S."/>
            <person name="Kyrpides N."/>
            <person name="Mavromatis K."/>
            <person name="Ivanova N."/>
            <person name="Ovchinnikova G."/>
            <person name="Chertkov O."/>
            <person name="Sims D."/>
            <person name="Brettin T."/>
            <person name="Detter J.C."/>
            <person name="Han C."/>
            <person name="Larimer F."/>
            <person name="Land M."/>
            <person name="Hauser L."/>
            <person name="Markowitz V."/>
            <person name="Cheng J.-F."/>
            <person name="Hugenholtz P."/>
            <person name="Woyke T."/>
            <person name="Wu D."/>
            <person name="Pukall R."/>
            <person name="Klenk H.-P."/>
            <person name="Eisen J.A."/>
        </authorList>
    </citation>
    <scope>NUCLEOTIDE SEQUENCE [LARGE SCALE GENOMIC DNA]</scope>
    <source>
        <strain evidence="13">ATCC 27009 / DSM 446 / BCRC 14685 / JCM 5260 / KCTC 1825 / NBRC 15652 / NCIMB 11725 / NRRL B-14509 / 104-IA</strain>
    </source>
</reference>
<keyword evidence="8" id="KW-1278">Translocase</keyword>
<evidence type="ECO:0000313" key="13">
    <source>
        <dbReference type="Proteomes" id="UP000001917"/>
    </source>
</evidence>
<evidence type="ECO:0000256" key="2">
    <source>
        <dbReference type="ARBA" id="ARBA00005417"/>
    </source>
</evidence>
<dbReference type="InterPro" id="IPR003339">
    <property type="entry name" value="ABC/ECF_trnsptr_transmembrane"/>
</dbReference>
<keyword evidence="4" id="KW-1003">Cell membrane</keyword>
<reference evidence="12 13" key="2">
    <citation type="journal article" date="2010" name="Stand. Genomic Sci.">
        <title>Complete genome sequence of Alicyclobacillus acidocaldarius type strain (104-IA).</title>
        <authorList>
            <person name="Mavromatis K."/>
            <person name="Sikorski J."/>
            <person name="Lapidus A."/>
            <person name="Glavina Del Rio T."/>
            <person name="Copeland A."/>
            <person name="Tice H."/>
            <person name="Cheng J.F."/>
            <person name="Lucas S."/>
            <person name="Chen F."/>
            <person name="Nolan M."/>
            <person name="Bruce D."/>
            <person name="Goodwin L."/>
            <person name="Pitluck S."/>
            <person name="Ivanova N."/>
            <person name="Ovchinnikova G."/>
            <person name="Pati A."/>
            <person name="Chen A."/>
            <person name="Palaniappan K."/>
            <person name="Land M."/>
            <person name="Hauser L."/>
            <person name="Chang Y.J."/>
            <person name="Jeffries C.D."/>
            <person name="Chain P."/>
            <person name="Meincke L."/>
            <person name="Sims D."/>
            <person name="Chertkov O."/>
            <person name="Han C."/>
            <person name="Brettin T."/>
            <person name="Detter J.C."/>
            <person name="Wahrenburg C."/>
            <person name="Rohde M."/>
            <person name="Pukall R."/>
            <person name="Goker M."/>
            <person name="Bristow J."/>
            <person name="Eisen J.A."/>
            <person name="Markowitz V."/>
            <person name="Hugenholtz P."/>
            <person name="Klenk H.P."/>
            <person name="Kyrpides N.C."/>
        </authorList>
    </citation>
    <scope>NUCLEOTIDE SEQUENCE [LARGE SCALE GENOMIC DNA]</scope>
    <source>
        <strain evidence="13">ATCC 27009 / DSM 446 / BCRC 14685 / JCM 5260 / KCTC 1825 / NBRC 15652 / NCIMB 11725 / NRRL B-14509 / 104-IA</strain>
    </source>
</reference>
<keyword evidence="9" id="KW-1133">Transmembrane helix</keyword>
<keyword evidence="6" id="KW-0547">Nucleotide-binding</keyword>
<dbReference type="eggNOG" id="COG0619">
    <property type="taxonomic scope" value="Bacteria"/>
</dbReference>
<evidence type="ECO:0000256" key="8">
    <source>
        <dbReference type="ARBA" id="ARBA00022967"/>
    </source>
</evidence>
<evidence type="ECO:0000256" key="1">
    <source>
        <dbReference type="ARBA" id="ARBA00004141"/>
    </source>
</evidence>
<dbReference type="InterPro" id="IPR027417">
    <property type="entry name" value="P-loop_NTPase"/>
</dbReference>
<protein>
    <submittedName>
        <fullName evidence="12">ABC transporter related</fullName>
    </submittedName>
</protein>
<comment type="similarity">
    <text evidence="2">Belongs to the ABC transporter superfamily.</text>
</comment>
<evidence type="ECO:0000313" key="12">
    <source>
        <dbReference type="EMBL" id="ACV57294.1"/>
    </source>
</evidence>
<sequence>MLLQVKSVTVARGATPVLSNISFEASAGEWILLVGRNGAGKSTLLDALAGISAPTAGEIAYRPQAGEGEVQRTYLPQAPERLLIATSAAEEFAASLRMPSAEVRRGWGEWVVPRLAPLGLGHLKPDDLPSRLSTGMQRKFVYAMALARPGHVLLCDEPTSGLDAASRAELLDEIARFVKQGGLAITALHDLDEALFGATRVLALAHGRLVFDGTPQAFGEAAEALKQDGVPIPPSVRLALALAPTGGPEPGLYRPEGLATRLLESQAGCGGEDTAAEASRHDAQPAAAAPDASSGLAYAAAGEAAPPERSAENSASAFHPALRWLALTALTIAIALVHRPAGDLVAVIATVALLAALRAPLRTTLRLTWTWGSFAILACAVSGLQLGPPFHARWAFHPTAAKHTFLEVVPYWCFLQIGQLALARFSSLQFAALVDGALARVVPRRQRLVASWFGALVTRFIPAVEVIYREQWYAYRVRLQNAGRTQSTSRALVDVANVIAPFVIRMLRFGETTADAMEARRLFEVPPPSALLPEWRVRGRDLGVIAMALLSIALLVWTR</sequence>
<keyword evidence="3" id="KW-0813">Transport</keyword>
<feature type="domain" description="ABC transporter" evidence="11">
    <location>
        <begin position="3"/>
        <end position="231"/>
    </location>
</feature>
<evidence type="ECO:0000256" key="5">
    <source>
        <dbReference type="ARBA" id="ARBA00022692"/>
    </source>
</evidence>
<evidence type="ECO:0000256" key="9">
    <source>
        <dbReference type="ARBA" id="ARBA00022989"/>
    </source>
</evidence>
<gene>
    <name evidence="12" type="ordered locus">Aaci_0231</name>
</gene>
<keyword evidence="10" id="KW-0472">Membrane</keyword>
<organism evidence="12 13">
    <name type="scientific">Alicyclobacillus acidocaldarius subsp. acidocaldarius (strain ATCC 27009 / DSM 446 / BCRC 14685 / JCM 5260 / KCTC 1825 / NBRC 15652 / NCIMB 11725 / NRRL B-14509 / 104-IA)</name>
    <name type="common">Bacillus acidocaldarius</name>
    <dbReference type="NCBI Taxonomy" id="521098"/>
    <lineage>
        <taxon>Bacteria</taxon>
        <taxon>Bacillati</taxon>
        <taxon>Bacillota</taxon>
        <taxon>Bacilli</taxon>
        <taxon>Bacillales</taxon>
        <taxon>Alicyclobacillaceae</taxon>
        <taxon>Alicyclobacillus</taxon>
    </lineage>
</organism>
<dbReference type="RefSeq" id="WP_012809670.1">
    <property type="nucleotide sequence ID" value="NC_013205.1"/>
</dbReference>
<dbReference type="SMART" id="SM00382">
    <property type="entry name" value="AAA"/>
    <property type="match status" value="1"/>
</dbReference>
<evidence type="ECO:0000256" key="7">
    <source>
        <dbReference type="ARBA" id="ARBA00022840"/>
    </source>
</evidence>
<keyword evidence="7" id="KW-0067">ATP-binding</keyword>
<dbReference type="HOGENOM" id="CLU_419110_0_0_9"/>
<dbReference type="PROSITE" id="PS50893">
    <property type="entry name" value="ABC_TRANSPORTER_2"/>
    <property type="match status" value="1"/>
</dbReference>
<dbReference type="InterPro" id="IPR050095">
    <property type="entry name" value="ECF_ABC_transporter_ATP-bd"/>
</dbReference>
<dbReference type="InterPro" id="IPR003439">
    <property type="entry name" value="ABC_transporter-like_ATP-bd"/>
</dbReference>
<dbReference type="CDD" id="cd16914">
    <property type="entry name" value="EcfT"/>
    <property type="match status" value="1"/>
</dbReference>
<evidence type="ECO:0000256" key="3">
    <source>
        <dbReference type="ARBA" id="ARBA00022448"/>
    </source>
</evidence>
<dbReference type="InterPro" id="IPR015856">
    <property type="entry name" value="ABC_transpr_CbiO/EcfA_su"/>
</dbReference>
<evidence type="ECO:0000256" key="4">
    <source>
        <dbReference type="ARBA" id="ARBA00022475"/>
    </source>
</evidence>
<dbReference type="CDD" id="cd03225">
    <property type="entry name" value="ABC_cobalt_CbiO_domain1"/>
    <property type="match status" value="1"/>
</dbReference>
<comment type="subcellular location">
    <subcellularLocation>
        <location evidence="1">Membrane</location>
        <topology evidence="1">Multi-pass membrane protein</topology>
    </subcellularLocation>
</comment>
<dbReference type="GO" id="GO:0005524">
    <property type="term" value="F:ATP binding"/>
    <property type="evidence" value="ECO:0007669"/>
    <property type="project" value="UniProtKB-KW"/>
</dbReference>
<evidence type="ECO:0000256" key="10">
    <source>
        <dbReference type="ARBA" id="ARBA00023136"/>
    </source>
</evidence>
<keyword evidence="5" id="KW-0812">Transmembrane</keyword>
<dbReference type="Gene3D" id="3.40.50.300">
    <property type="entry name" value="P-loop containing nucleotide triphosphate hydrolases"/>
    <property type="match status" value="1"/>
</dbReference>
<evidence type="ECO:0000259" key="11">
    <source>
        <dbReference type="PROSITE" id="PS50893"/>
    </source>
</evidence>
<dbReference type="GO" id="GO:0016887">
    <property type="term" value="F:ATP hydrolysis activity"/>
    <property type="evidence" value="ECO:0007669"/>
    <property type="project" value="InterPro"/>
</dbReference>
<dbReference type="InterPro" id="IPR003593">
    <property type="entry name" value="AAA+_ATPase"/>
</dbReference>
<dbReference type="GO" id="GO:0042626">
    <property type="term" value="F:ATPase-coupled transmembrane transporter activity"/>
    <property type="evidence" value="ECO:0007669"/>
    <property type="project" value="TreeGrafter"/>
</dbReference>
<dbReference type="eggNOG" id="COG1122">
    <property type="taxonomic scope" value="Bacteria"/>
</dbReference>
<accession>C8WQW6</accession>
<proteinExistence type="inferred from homology"/>
<dbReference type="KEGG" id="aac:Aaci_0231"/>
<dbReference type="GO" id="GO:0043190">
    <property type="term" value="C:ATP-binding cassette (ABC) transporter complex"/>
    <property type="evidence" value="ECO:0007669"/>
    <property type="project" value="TreeGrafter"/>
</dbReference>
<dbReference type="SUPFAM" id="SSF52540">
    <property type="entry name" value="P-loop containing nucleoside triphosphate hydrolases"/>
    <property type="match status" value="1"/>
</dbReference>
<dbReference type="Proteomes" id="UP000001917">
    <property type="component" value="Chromosome"/>
</dbReference>
<dbReference type="STRING" id="521098.Aaci_0231"/>
<dbReference type="AlphaFoldDB" id="C8WQW6"/>
<name>C8WQW6_ALIAD</name>
<dbReference type="Pfam" id="PF00005">
    <property type="entry name" value="ABC_tran"/>
    <property type="match status" value="1"/>
</dbReference>
<keyword evidence="13" id="KW-1185">Reference proteome</keyword>